<dbReference type="InParanoid" id="A0A165FYZ3"/>
<feature type="compositionally biased region" description="Low complexity" evidence="9">
    <location>
        <begin position="357"/>
        <end position="372"/>
    </location>
</feature>
<evidence type="ECO:0000259" key="10">
    <source>
        <dbReference type="SMART" id="SM00976"/>
    </source>
</evidence>
<dbReference type="CDD" id="cd04497">
    <property type="entry name" value="hPOT1_OB1_like"/>
    <property type="match status" value="1"/>
</dbReference>
<keyword evidence="12" id="KW-1185">Reference proteome</keyword>
<evidence type="ECO:0000313" key="12">
    <source>
        <dbReference type="Proteomes" id="UP000076871"/>
    </source>
</evidence>
<evidence type="ECO:0000256" key="7">
    <source>
        <dbReference type="ARBA" id="ARBA00023125"/>
    </source>
</evidence>
<keyword evidence="7" id="KW-0238">DNA-binding</keyword>
<gene>
    <name evidence="11" type="ORF">LAESUDRAFT_512246</name>
</gene>
<feature type="compositionally biased region" description="Polar residues" evidence="9">
    <location>
        <begin position="336"/>
        <end position="351"/>
    </location>
</feature>
<dbReference type="InterPro" id="IPR028389">
    <property type="entry name" value="POT1"/>
</dbReference>
<dbReference type="Gene3D" id="2.40.50.140">
    <property type="entry name" value="Nucleic acid-binding proteins"/>
    <property type="match status" value="3"/>
</dbReference>
<dbReference type="PANTHER" id="PTHR14513">
    <property type="entry name" value="PROTECTION OF TELOMERES 1"/>
    <property type="match status" value="1"/>
</dbReference>
<proteinExistence type="inferred from homology"/>
<dbReference type="Pfam" id="PF02765">
    <property type="entry name" value="POT1"/>
    <property type="match status" value="1"/>
</dbReference>
<dbReference type="SMART" id="SM00976">
    <property type="entry name" value="Telo_bind"/>
    <property type="match status" value="1"/>
</dbReference>
<dbReference type="GO" id="GO:0010521">
    <property type="term" value="F:telomerase inhibitor activity"/>
    <property type="evidence" value="ECO:0007669"/>
    <property type="project" value="TreeGrafter"/>
</dbReference>
<dbReference type="SUPFAM" id="SSF50249">
    <property type="entry name" value="Nucleic acid-binding proteins"/>
    <property type="match status" value="3"/>
</dbReference>
<evidence type="ECO:0000256" key="6">
    <source>
        <dbReference type="ARBA" id="ARBA00022895"/>
    </source>
</evidence>
<comment type="subcellular location">
    <subcellularLocation>
        <location evidence="2">Chromosome</location>
        <location evidence="2">Telomere</location>
    </subcellularLocation>
    <subcellularLocation>
        <location evidence="1">Nucleus</location>
    </subcellularLocation>
</comment>
<dbReference type="GO" id="GO:0000783">
    <property type="term" value="C:nuclear telomere cap complex"/>
    <property type="evidence" value="ECO:0007669"/>
    <property type="project" value="TreeGrafter"/>
</dbReference>
<evidence type="ECO:0000256" key="8">
    <source>
        <dbReference type="ARBA" id="ARBA00023242"/>
    </source>
</evidence>
<accession>A0A165FYZ3</accession>
<keyword evidence="8" id="KW-0539">Nucleus</keyword>
<sequence length="1151" mass="127521">MKRAADTELGGSGKRIRRTDADALDDGASDFDATYRISTIDDLQNGAGNTRFIQGTLSMKYPPINGKIRLVMRTSGSAVTFNFDVVLLGYTSEHLEDIRAIPCKSTVQISLRGVSVEIAKNASPKLTFAQGFLLRFWKPSEGSESGQIINTFQNTAEHEKPAIDAHGQDDWFATPSKNLTSSSSHAYPMTGGSPTTLPAPEATSTMAAEPPLLCASSEEPEAYANLRLTEVIGHQQQPNKSAGVSPSNIERFKEQHISRQTAALHREFLDKRRKLKTLKGPYSKPTSKFGGQLSRASSHITADKKLLSTQQKRTKHEKNARRKLKRQLKELIDSGPLTTSAEPGTASSALQSAADRALSAPAQPSSPPANRSLHIEEGTDDVALASPLPDPSSRSARSLLPVVLGGAQKEHTQCPSIGSMPTPPPLHQSISAPQLSQSDAGVASIPTDSTSISCLPGNWTFTSAPSSVSGFRTDNGYYTPLVEVKVKNKPYNVMGVVRSAGMPSSTARGEFKTRVMLMDQSLHDSEEFGVNLFSKFEAQLPTPNQGDVLVLRNLMGDNYNDRPSGTGPSYKGWTWALFDPRLGQAQPEKPTESKIEFQLSQNEAQCCAQLATWFNTVVPGVYDATVHKIKGPSVQARIHRLISEASPDAEPQGFFDCTVEVLDGYPNDNGVYSLYVTDYTSNAQLAVVNKDRCADMGNRVLKLELFNEAAEYGPKFKPGEFWFFGNSRMKVSEGGYVEATFSAVQKMRKLDEDELDTEPHLEALLKRKQEWLAKQEANGGAAAFPHLLIEQAEPDHHFLCTVEVLQVSSKDTYTYLYVTDYTSRPDLSPVAATTPEFRDLEDRVVKIALFDAQVESAKNLESGDFILVRNLRMRPSRSSRRLVGRLASNQRYIVKLQPDARNEELRDLLRRKETWTVQRNQKSRKNERKKGGEKRIAGRYTKGAAANHPRLFFPNNVASIPPSENTAVACKVAKTIQQVEESEKCPNKFRIRARIVDFFPEKVTDFIQRRCAECQQEVPSMLRYCNTCDDAMDPLNTTHVRNFYEFWIVVEDEAGSQLRVAVCDDRCPLLKGLDREPDNFDSDEDVLDELIRRLAPLLGNLLIVRDDVARRQLDEPDLIPDTPELAMVIGSMPGGKTETRAYVLMEHEVVS</sequence>
<reference evidence="11 12" key="1">
    <citation type="journal article" date="2016" name="Mol. Biol. Evol.">
        <title>Comparative Genomics of Early-Diverging Mushroom-Forming Fungi Provides Insights into the Origins of Lignocellulose Decay Capabilities.</title>
        <authorList>
            <person name="Nagy L.G."/>
            <person name="Riley R."/>
            <person name="Tritt A."/>
            <person name="Adam C."/>
            <person name="Daum C."/>
            <person name="Floudas D."/>
            <person name="Sun H."/>
            <person name="Yadav J.S."/>
            <person name="Pangilinan J."/>
            <person name="Larsson K.H."/>
            <person name="Matsuura K."/>
            <person name="Barry K."/>
            <person name="Labutti K."/>
            <person name="Kuo R."/>
            <person name="Ohm R.A."/>
            <person name="Bhattacharya S.S."/>
            <person name="Shirouzu T."/>
            <person name="Yoshinaga Y."/>
            <person name="Martin F.M."/>
            <person name="Grigoriev I.V."/>
            <person name="Hibbett D.S."/>
        </authorList>
    </citation>
    <scope>NUCLEOTIDE SEQUENCE [LARGE SCALE GENOMIC DNA]</scope>
    <source>
        <strain evidence="11 12">93-53</strain>
    </source>
</reference>
<dbReference type="GeneID" id="63819777"/>
<name>A0A165FYZ3_9APHY</name>
<comment type="similarity">
    <text evidence="3">Belongs to the telombin family.</text>
</comment>
<dbReference type="GO" id="GO:0016233">
    <property type="term" value="P:telomere capping"/>
    <property type="evidence" value="ECO:0007669"/>
    <property type="project" value="TreeGrafter"/>
</dbReference>
<dbReference type="InterPro" id="IPR011564">
    <property type="entry name" value="Telomer_end-bd_POT1/Cdc13"/>
</dbReference>
<dbReference type="GO" id="GO:0032210">
    <property type="term" value="P:regulation of telomere maintenance via telomerase"/>
    <property type="evidence" value="ECO:0007669"/>
    <property type="project" value="TreeGrafter"/>
</dbReference>
<evidence type="ECO:0000313" key="11">
    <source>
        <dbReference type="EMBL" id="KZT09597.1"/>
    </source>
</evidence>
<evidence type="ECO:0000256" key="3">
    <source>
        <dbReference type="ARBA" id="ARBA00008442"/>
    </source>
</evidence>
<evidence type="ECO:0000256" key="2">
    <source>
        <dbReference type="ARBA" id="ARBA00004574"/>
    </source>
</evidence>
<dbReference type="GO" id="GO:0098505">
    <property type="term" value="F:G-rich strand telomeric DNA binding"/>
    <property type="evidence" value="ECO:0007669"/>
    <property type="project" value="TreeGrafter"/>
</dbReference>
<dbReference type="EMBL" id="KV427611">
    <property type="protein sequence ID" value="KZT09597.1"/>
    <property type="molecule type" value="Genomic_DNA"/>
</dbReference>
<dbReference type="PANTHER" id="PTHR14513:SF0">
    <property type="entry name" value="PROTECTION OF TELOMERES PROTEIN 1"/>
    <property type="match status" value="1"/>
</dbReference>
<organism evidence="11 12">
    <name type="scientific">Laetiporus sulphureus 93-53</name>
    <dbReference type="NCBI Taxonomy" id="1314785"/>
    <lineage>
        <taxon>Eukaryota</taxon>
        <taxon>Fungi</taxon>
        <taxon>Dikarya</taxon>
        <taxon>Basidiomycota</taxon>
        <taxon>Agaricomycotina</taxon>
        <taxon>Agaricomycetes</taxon>
        <taxon>Polyporales</taxon>
        <taxon>Laetiporus</taxon>
    </lineage>
</organism>
<evidence type="ECO:0000256" key="1">
    <source>
        <dbReference type="ARBA" id="ARBA00004123"/>
    </source>
</evidence>
<dbReference type="Pfam" id="PF16686">
    <property type="entry name" value="POT1PC"/>
    <property type="match status" value="2"/>
</dbReference>
<keyword evidence="6" id="KW-0779">Telomere</keyword>
<feature type="compositionally biased region" description="Basic residues" evidence="9">
    <location>
        <begin position="312"/>
        <end position="326"/>
    </location>
</feature>
<dbReference type="STRING" id="1314785.A0A165FYZ3"/>
<dbReference type="InterPro" id="IPR012340">
    <property type="entry name" value="NA-bd_OB-fold"/>
</dbReference>
<dbReference type="OrthoDB" id="2186770at2759"/>
<evidence type="ECO:0000256" key="9">
    <source>
        <dbReference type="SAM" id="MobiDB-lite"/>
    </source>
</evidence>
<dbReference type="RefSeq" id="XP_040767337.1">
    <property type="nucleotide sequence ID" value="XM_040902746.1"/>
</dbReference>
<protein>
    <recommendedName>
        <fullName evidence="4">Protection of telomeres protein 1</fullName>
    </recommendedName>
</protein>
<evidence type="ECO:0000256" key="4">
    <source>
        <dbReference type="ARBA" id="ARBA00015253"/>
    </source>
</evidence>
<keyword evidence="5" id="KW-0158">Chromosome</keyword>
<dbReference type="InterPro" id="IPR032042">
    <property type="entry name" value="POT1PC"/>
</dbReference>
<evidence type="ECO:0000256" key="5">
    <source>
        <dbReference type="ARBA" id="ARBA00022454"/>
    </source>
</evidence>
<feature type="region of interest" description="Disordered" evidence="9">
    <location>
        <begin position="275"/>
        <end position="373"/>
    </location>
</feature>
<dbReference type="AlphaFoldDB" id="A0A165FYZ3"/>
<feature type="domain" description="Telomeric single stranded DNA binding POT1/Cdc13" evidence="10">
    <location>
        <begin position="478"/>
        <end position="615"/>
    </location>
</feature>
<dbReference type="Proteomes" id="UP000076871">
    <property type="component" value="Unassembled WGS sequence"/>
</dbReference>